<protein>
    <recommendedName>
        <fullName evidence="5">Uracil-DNA glycosylase-like domain-containing protein</fullName>
    </recommendedName>
</protein>
<accession>A0AAD6HS31</accession>
<keyword evidence="1" id="KW-0227">DNA damage</keyword>
<feature type="compositionally biased region" description="Low complexity" evidence="4">
    <location>
        <begin position="48"/>
        <end position="70"/>
    </location>
</feature>
<evidence type="ECO:0000256" key="3">
    <source>
        <dbReference type="ARBA" id="ARBA00023204"/>
    </source>
</evidence>
<dbReference type="GO" id="GO:0004844">
    <property type="term" value="F:uracil DNA N-glycosylase activity"/>
    <property type="evidence" value="ECO:0007669"/>
    <property type="project" value="TreeGrafter"/>
</dbReference>
<feature type="compositionally biased region" description="Low complexity" evidence="4">
    <location>
        <begin position="135"/>
        <end position="144"/>
    </location>
</feature>
<evidence type="ECO:0000256" key="4">
    <source>
        <dbReference type="SAM" id="MobiDB-lite"/>
    </source>
</evidence>
<feature type="compositionally biased region" description="Polar residues" evidence="4">
    <location>
        <begin position="109"/>
        <end position="126"/>
    </location>
</feature>
<dbReference type="CDD" id="cd10028">
    <property type="entry name" value="UDG-F2_TDG_MUG"/>
    <property type="match status" value="1"/>
</dbReference>
<proteinExistence type="predicted"/>
<dbReference type="GO" id="GO:0006285">
    <property type="term" value="P:base-excision repair, AP site formation"/>
    <property type="evidence" value="ECO:0007669"/>
    <property type="project" value="InterPro"/>
</dbReference>
<evidence type="ECO:0000256" key="2">
    <source>
        <dbReference type="ARBA" id="ARBA00022801"/>
    </source>
</evidence>
<dbReference type="GO" id="GO:0008263">
    <property type="term" value="F:pyrimidine-specific mismatch base pair DNA N-glycosylase activity"/>
    <property type="evidence" value="ECO:0007669"/>
    <property type="project" value="TreeGrafter"/>
</dbReference>
<dbReference type="InterPro" id="IPR005122">
    <property type="entry name" value="Uracil-DNA_glycosylase-like"/>
</dbReference>
<dbReference type="InterPro" id="IPR036895">
    <property type="entry name" value="Uracil-DNA_glycosylase-like_sf"/>
</dbReference>
<comment type="caution">
    <text evidence="6">The sequence shown here is derived from an EMBL/GenBank/DDBJ whole genome shotgun (WGS) entry which is preliminary data.</text>
</comment>
<dbReference type="PANTHER" id="PTHR12159:SF9">
    <property type="entry name" value="G_T MISMATCH-SPECIFIC THYMINE DNA GLYCOSYLASE"/>
    <property type="match status" value="1"/>
</dbReference>
<feature type="compositionally biased region" description="Polar residues" evidence="4">
    <location>
        <begin position="71"/>
        <end position="85"/>
    </location>
</feature>
<dbReference type="EMBL" id="JAQJAN010000003">
    <property type="protein sequence ID" value="KAJ5733580.1"/>
    <property type="molecule type" value="Genomic_DNA"/>
</dbReference>
<evidence type="ECO:0000256" key="1">
    <source>
        <dbReference type="ARBA" id="ARBA00022763"/>
    </source>
</evidence>
<dbReference type="PANTHER" id="PTHR12159">
    <property type="entry name" value="G/T AND G/U MISMATCH-SPECIFIC DNA GLYCOSYLASE"/>
    <property type="match status" value="1"/>
</dbReference>
<dbReference type="SUPFAM" id="SSF52141">
    <property type="entry name" value="Uracil-DNA glycosylase-like"/>
    <property type="match status" value="1"/>
</dbReference>
<evidence type="ECO:0000313" key="6">
    <source>
        <dbReference type="EMBL" id="KAJ5733580.1"/>
    </source>
</evidence>
<keyword evidence="7" id="KW-1185">Reference proteome</keyword>
<dbReference type="InterPro" id="IPR015637">
    <property type="entry name" value="MUG/TDG"/>
</dbReference>
<dbReference type="FunFam" id="3.40.470.10:FF:000010">
    <property type="entry name" value="G/U mismatch-specific DNA glycosylase"/>
    <property type="match status" value="1"/>
</dbReference>
<feature type="domain" description="Uracil-DNA glycosylase-like" evidence="5">
    <location>
        <begin position="172"/>
        <end position="345"/>
    </location>
</feature>
<reference evidence="6" key="1">
    <citation type="journal article" date="2023" name="IMA Fungus">
        <title>Comparative genomic study of the Penicillium genus elucidates a diverse pangenome and 15 lateral gene transfer events.</title>
        <authorList>
            <person name="Petersen C."/>
            <person name="Sorensen T."/>
            <person name="Nielsen M.R."/>
            <person name="Sondergaard T.E."/>
            <person name="Sorensen J.L."/>
            <person name="Fitzpatrick D.A."/>
            <person name="Frisvad J.C."/>
            <person name="Nielsen K.L."/>
        </authorList>
    </citation>
    <scope>NUCLEOTIDE SEQUENCE</scope>
    <source>
        <strain evidence="6">IBT 17514</strain>
    </source>
</reference>
<reference evidence="6" key="2">
    <citation type="submission" date="2023-01" db="EMBL/GenBank/DDBJ databases">
        <authorList>
            <person name="Petersen C."/>
        </authorList>
    </citation>
    <scope>NUCLEOTIDE SEQUENCE</scope>
    <source>
        <strain evidence="6">IBT 17514</strain>
    </source>
</reference>
<keyword evidence="2" id="KW-0378">Hydrolase</keyword>
<dbReference type="AlphaFoldDB" id="A0AAD6HS31"/>
<feature type="region of interest" description="Disordered" evidence="4">
    <location>
        <begin position="38"/>
        <end position="166"/>
    </location>
</feature>
<name>A0AAD6HS31_9EURO</name>
<sequence length="369" mass="40513">MPLLRSPEYKPETVHDVCISDGGNEDMPINKLTSFNGRLNKFLHPGNTPGTSSTEETPSKSTSTRLTSRRGQPTTENNPMVTQDIESGEEAIILTKKRDARPQPKRNPKSQTTLPSKITRSSDLTSTPTIPPELPAIAAATITPSPSPRRKRRPQTPLDTPPASTSLLRDTIPANLILLLVGVNPGLKTGTSGFAYAHHSNLFWRLLHSSGITSIRHPPSDTYKLPELYSVGNTNIVVRPTRDASMLSRAEMDAGVPILEAKVAAQKPEAVCLVGKSIWESVWRVRHGRGIRKEEFCYGWQRESENMGCVVGESWGGARVFVATTTSGLAAGMSIAEKEIVWAELGDWVVRRRAERMREVDLVAPKVEI</sequence>
<evidence type="ECO:0000259" key="5">
    <source>
        <dbReference type="Pfam" id="PF03167"/>
    </source>
</evidence>
<dbReference type="Proteomes" id="UP001215712">
    <property type="component" value="Unassembled WGS sequence"/>
</dbReference>
<keyword evidence="3" id="KW-0234">DNA repair</keyword>
<gene>
    <name evidence="6" type="ORF">N7493_002366</name>
</gene>
<evidence type="ECO:0000313" key="7">
    <source>
        <dbReference type="Proteomes" id="UP001215712"/>
    </source>
</evidence>
<organism evidence="6 7">
    <name type="scientific">Penicillium malachiteum</name>
    <dbReference type="NCBI Taxonomy" id="1324776"/>
    <lineage>
        <taxon>Eukaryota</taxon>
        <taxon>Fungi</taxon>
        <taxon>Dikarya</taxon>
        <taxon>Ascomycota</taxon>
        <taxon>Pezizomycotina</taxon>
        <taxon>Eurotiomycetes</taxon>
        <taxon>Eurotiomycetidae</taxon>
        <taxon>Eurotiales</taxon>
        <taxon>Aspergillaceae</taxon>
        <taxon>Penicillium</taxon>
    </lineage>
</organism>
<dbReference type="Gene3D" id="3.40.470.10">
    <property type="entry name" value="Uracil-DNA glycosylase-like domain"/>
    <property type="match status" value="1"/>
</dbReference>
<dbReference type="Pfam" id="PF03167">
    <property type="entry name" value="UDG"/>
    <property type="match status" value="1"/>
</dbReference>